<evidence type="ECO:0000313" key="3">
    <source>
        <dbReference type="EMBL" id="MDO6423330.1"/>
    </source>
</evidence>
<sequence>MKTLNAFNKLSLATALSTILAASAFAGSGTQEKQQEEHREGRTAEQYWKEFKHDSGEAWQDTKSAFRDGWLEGKLETAIIMNEQLNPFEIDLEVNGSTAILEGEVTSDIVKDHAKYVALSVEGIDEVENKLKVNKDAKINDKKTNERSISRTLKDATITAGVKAELLASPEIKGLKIDVDTAEGEVTLTGKVDSSAKRALAEYIAKDVRGVKGVVNNLKVQS</sequence>
<keyword evidence="1" id="KW-0732">Signal</keyword>
<dbReference type="InterPro" id="IPR007055">
    <property type="entry name" value="BON_dom"/>
</dbReference>
<feature type="domain" description="BON" evidence="2">
    <location>
        <begin position="154"/>
        <end position="222"/>
    </location>
</feature>
<gene>
    <name evidence="3" type="ORF">Q4521_12685</name>
</gene>
<dbReference type="SMART" id="SM00749">
    <property type="entry name" value="BON"/>
    <property type="match status" value="2"/>
</dbReference>
<evidence type="ECO:0000259" key="2">
    <source>
        <dbReference type="PROSITE" id="PS50914"/>
    </source>
</evidence>
<comment type="caution">
    <text evidence="3">The sequence shown here is derived from an EMBL/GenBank/DDBJ whole genome shotgun (WGS) entry which is preliminary data.</text>
</comment>
<dbReference type="Proteomes" id="UP001169760">
    <property type="component" value="Unassembled WGS sequence"/>
</dbReference>
<dbReference type="RefSeq" id="WP_303493022.1">
    <property type="nucleotide sequence ID" value="NZ_JAUOPB010000009.1"/>
</dbReference>
<dbReference type="InterPro" id="IPR014004">
    <property type="entry name" value="Transpt-assoc_nodulatn_dom_bac"/>
</dbReference>
<dbReference type="Pfam" id="PF04972">
    <property type="entry name" value="BON"/>
    <property type="match status" value="2"/>
</dbReference>
<feature type="domain" description="BON" evidence="2">
    <location>
        <begin position="67"/>
        <end position="135"/>
    </location>
</feature>
<dbReference type="EMBL" id="JAUOPB010000009">
    <property type="protein sequence ID" value="MDO6423330.1"/>
    <property type="molecule type" value="Genomic_DNA"/>
</dbReference>
<accession>A0AAW7X653</accession>
<dbReference type="Gene3D" id="3.30.1340.30">
    <property type="match status" value="2"/>
</dbReference>
<reference evidence="3" key="1">
    <citation type="submission" date="2023-07" db="EMBL/GenBank/DDBJ databases">
        <title>Genome content predicts the carbon catabolic preferences of heterotrophic bacteria.</title>
        <authorList>
            <person name="Gralka M."/>
        </authorList>
    </citation>
    <scope>NUCLEOTIDE SEQUENCE</scope>
    <source>
        <strain evidence="3">I3M17_2</strain>
    </source>
</reference>
<feature type="chain" id="PRO_5043891468" evidence="1">
    <location>
        <begin position="27"/>
        <end position="222"/>
    </location>
</feature>
<evidence type="ECO:0000256" key="1">
    <source>
        <dbReference type="SAM" id="SignalP"/>
    </source>
</evidence>
<dbReference type="AlphaFoldDB" id="A0AAW7X653"/>
<evidence type="ECO:0000313" key="4">
    <source>
        <dbReference type="Proteomes" id="UP001169760"/>
    </source>
</evidence>
<proteinExistence type="predicted"/>
<dbReference type="InterPro" id="IPR051686">
    <property type="entry name" value="Lipoprotein_DolP"/>
</dbReference>
<dbReference type="PANTHER" id="PTHR34606:SF15">
    <property type="entry name" value="BON DOMAIN-CONTAINING PROTEIN"/>
    <property type="match status" value="1"/>
</dbReference>
<dbReference type="PANTHER" id="PTHR34606">
    <property type="entry name" value="BON DOMAIN-CONTAINING PROTEIN"/>
    <property type="match status" value="1"/>
</dbReference>
<dbReference type="PROSITE" id="PS50914">
    <property type="entry name" value="BON"/>
    <property type="match status" value="2"/>
</dbReference>
<protein>
    <submittedName>
        <fullName evidence="3">BON domain-containing protein</fullName>
    </submittedName>
</protein>
<feature type="signal peptide" evidence="1">
    <location>
        <begin position="1"/>
        <end position="26"/>
    </location>
</feature>
<organism evidence="3 4">
    <name type="scientific">Saccharophagus degradans</name>
    <dbReference type="NCBI Taxonomy" id="86304"/>
    <lineage>
        <taxon>Bacteria</taxon>
        <taxon>Pseudomonadati</taxon>
        <taxon>Pseudomonadota</taxon>
        <taxon>Gammaproteobacteria</taxon>
        <taxon>Cellvibrionales</taxon>
        <taxon>Cellvibrionaceae</taxon>
        <taxon>Saccharophagus</taxon>
    </lineage>
</organism>
<name>A0AAW7X653_9GAMM</name>